<dbReference type="Proteomes" id="UP000824633">
    <property type="component" value="Chromosome"/>
</dbReference>
<name>A0ABM7SZI1_9CLOT</name>
<accession>A0ABM7SZI1</accession>
<evidence type="ECO:0000313" key="2">
    <source>
        <dbReference type="Proteomes" id="UP000824633"/>
    </source>
</evidence>
<protein>
    <submittedName>
        <fullName evidence="1">Uncharacterized protein</fullName>
    </submittedName>
</protein>
<gene>
    <name evidence="1" type="ORF">psyc5s11_00860</name>
</gene>
<evidence type="ECO:0000313" key="1">
    <source>
        <dbReference type="EMBL" id="BCZ44019.1"/>
    </source>
</evidence>
<dbReference type="RefSeq" id="WP_224035736.1">
    <property type="nucleotide sequence ID" value="NZ_AP024849.1"/>
</dbReference>
<reference evidence="2" key="1">
    <citation type="submission" date="2021-07" db="EMBL/GenBank/DDBJ databases">
        <title>Complete genome sequencing of a Clostridium isolate.</title>
        <authorList>
            <person name="Ueki A."/>
            <person name="Tonouchi A."/>
        </authorList>
    </citation>
    <scope>NUCLEOTIDE SEQUENCE [LARGE SCALE GENOMIC DNA]</scope>
    <source>
        <strain evidence="2">C5S11</strain>
    </source>
</reference>
<keyword evidence="2" id="KW-1185">Reference proteome</keyword>
<organism evidence="1 2">
    <name type="scientific">Clostridium gelidum</name>
    <dbReference type="NCBI Taxonomy" id="704125"/>
    <lineage>
        <taxon>Bacteria</taxon>
        <taxon>Bacillati</taxon>
        <taxon>Bacillota</taxon>
        <taxon>Clostridia</taxon>
        <taxon>Eubacteriales</taxon>
        <taxon>Clostridiaceae</taxon>
        <taxon>Clostridium</taxon>
    </lineage>
</organism>
<dbReference type="EMBL" id="AP024849">
    <property type="protein sequence ID" value="BCZ44019.1"/>
    <property type="molecule type" value="Genomic_DNA"/>
</dbReference>
<sequence>MKDFILDSTYKDATIVNSNGDIFTTSSNNLPCNPIAHHTVYLNNTSSNYSANHNKNYKFNTYNIIDHL</sequence>
<proteinExistence type="predicted"/>